<organism evidence="2 3">
    <name type="scientific">Rothia aerolata</name>
    <dbReference type="NCBI Taxonomy" id="1812262"/>
    <lineage>
        <taxon>Bacteria</taxon>
        <taxon>Bacillati</taxon>
        <taxon>Actinomycetota</taxon>
        <taxon>Actinomycetes</taxon>
        <taxon>Micrococcales</taxon>
        <taxon>Micrococcaceae</taxon>
        <taxon>Rothia</taxon>
    </lineage>
</organism>
<dbReference type="EMBL" id="BMDC01000001">
    <property type="protein sequence ID" value="GGH59483.1"/>
    <property type="molecule type" value="Genomic_DNA"/>
</dbReference>
<protein>
    <recommendedName>
        <fullName evidence="1">SAF domain-containing protein</fullName>
    </recommendedName>
</protein>
<dbReference type="RefSeq" id="WP_188358897.1">
    <property type="nucleotide sequence ID" value="NZ_BMDC01000001.1"/>
</dbReference>
<reference evidence="2 3" key="1">
    <citation type="journal article" date="2014" name="Int. J. Syst. Evol. Microbiol.">
        <title>Complete genome sequence of Corynebacterium casei LMG S-19264T (=DSM 44701T), isolated from a smear-ripened cheese.</title>
        <authorList>
            <consortium name="US DOE Joint Genome Institute (JGI-PGF)"/>
            <person name="Walter F."/>
            <person name="Albersmeier A."/>
            <person name="Kalinowski J."/>
            <person name="Ruckert C."/>
        </authorList>
    </citation>
    <scope>NUCLEOTIDE SEQUENCE [LARGE SCALE GENOMIC DNA]</scope>
    <source>
        <strain evidence="2 3">CCM 8669</strain>
    </source>
</reference>
<dbReference type="SMART" id="SM00858">
    <property type="entry name" value="SAF"/>
    <property type="match status" value="1"/>
</dbReference>
<accession>A0A917MRE4</accession>
<keyword evidence="3" id="KW-1185">Reference proteome</keyword>
<feature type="domain" description="SAF" evidence="1">
    <location>
        <begin position="31"/>
        <end position="92"/>
    </location>
</feature>
<gene>
    <name evidence="2" type="ORF">GCM10007359_06710</name>
</gene>
<sequence>MRDPKLLIGLLLIAVSVFAVVTIVRVANRTETFYVAAHDISVGDRLTAADLKPVDVRLAESSNQYLATDSVDAQFAIDNIAAGELVSKNDLASSDQSGRRLASIVLDSAIAQGFSSGDRVDIWVSKKAQNGSGYEDPETIAAGAEVSRIESEESVIGGTGKSAVQVLVEEGNLADVLAAVNNEDKINLVPTNFAGSER</sequence>
<dbReference type="Proteomes" id="UP000600171">
    <property type="component" value="Unassembled WGS sequence"/>
</dbReference>
<evidence type="ECO:0000313" key="2">
    <source>
        <dbReference type="EMBL" id="GGH59483.1"/>
    </source>
</evidence>
<dbReference type="Pfam" id="PF08666">
    <property type="entry name" value="SAF"/>
    <property type="match status" value="1"/>
</dbReference>
<evidence type="ECO:0000313" key="3">
    <source>
        <dbReference type="Proteomes" id="UP000600171"/>
    </source>
</evidence>
<name>A0A917MRE4_9MICC</name>
<proteinExistence type="predicted"/>
<dbReference type="CDD" id="cd11614">
    <property type="entry name" value="SAF_CpaB_FlgA_like"/>
    <property type="match status" value="1"/>
</dbReference>
<dbReference type="AlphaFoldDB" id="A0A917MRE4"/>
<comment type="caution">
    <text evidence="2">The sequence shown here is derived from an EMBL/GenBank/DDBJ whole genome shotgun (WGS) entry which is preliminary data.</text>
</comment>
<evidence type="ECO:0000259" key="1">
    <source>
        <dbReference type="SMART" id="SM00858"/>
    </source>
</evidence>
<dbReference type="InterPro" id="IPR013974">
    <property type="entry name" value="SAF"/>
</dbReference>